<protein>
    <submittedName>
        <fullName evidence="1">Uncharacterized protein</fullName>
    </submittedName>
</protein>
<dbReference type="AlphaFoldDB" id="A0A841PH64"/>
<name>A0A841PH64_9HYPH</name>
<gene>
    <name evidence="1" type="ORF">HNQ71_002207</name>
</gene>
<evidence type="ECO:0000313" key="1">
    <source>
        <dbReference type="EMBL" id="MBB6409542.1"/>
    </source>
</evidence>
<sequence length="72" mass="7747">MDGLVFQASAEILDQTGQPVDLCKVDSASHIAEVIEKRDRDRAPSGFGQVLPCWIFEFLGSVSSTVTCGLFG</sequence>
<evidence type="ECO:0000313" key="2">
    <source>
        <dbReference type="Proteomes" id="UP000556329"/>
    </source>
</evidence>
<dbReference type="RefSeq" id="WP_184872579.1">
    <property type="nucleotide sequence ID" value="NZ_JACHEF010000002.1"/>
</dbReference>
<organism evidence="1 2">
    <name type="scientific">Mesorhizobium sangaii</name>
    <dbReference type="NCBI Taxonomy" id="505389"/>
    <lineage>
        <taxon>Bacteria</taxon>
        <taxon>Pseudomonadati</taxon>
        <taxon>Pseudomonadota</taxon>
        <taxon>Alphaproteobacteria</taxon>
        <taxon>Hyphomicrobiales</taxon>
        <taxon>Phyllobacteriaceae</taxon>
        <taxon>Mesorhizobium</taxon>
    </lineage>
</organism>
<proteinExistence type="predicted"/>
<keyword evidence="2" id="KW-1185">Reference proteome</keyword>
<reference evidence="1 2" key="1">
    <citation type="submission" date="2020-08" db="EMBL/GenBank/DDBJ databases">
        <title>Genomic Encyclopedia of Type Strains, Phase IV (KMG-IV): sequencing the most valuable type-strain genomes for metagenomic binning, comparative biology and taxonomic classification.</title>
        <authorList>
            <person name="Goeker M."/>
        </authorList>
    </citation>
    <scope>NUCLEOTIDE SEQUENCE [LARGE SCALE GENOMIC DNA]</scope>
    <source>
        <strain evidence="1 2">DSM 100039</strain>
    </source>
</reference>
<accession>A0A841PH64</accession>
<dbReference type="Proteomes" id="UP000556329">
    <property type="component" value="Unassembled WGS sequence"/>
</dbReference>
<dbReference type="EMBL" id="JACHEF010000002">
    <property type="protein sequence ID" value="MBB6409542.1"/>
    <property type="molecule type" value="Genomic_DNA"/>
</dbReference>
<comment type="caution">
    <text evidence="1">The sequence shown here is derived from an EMBL/GenBank/DDBJ whole genome shotgun (WGS) entry which is preliminary data.</text>
</comment>